<dbReference type="SUPFAM" id="SSF51269">
    <property type="entry name" value="AFP III-like domain"/>
    <property type="match status" value="1"/>
</dbReference>
<dbReference type="InterPro" id="IPR017585">
    <property type="entry name" value="SAF_FlgA"/>
</dbReference>
<sequence>MKCLKLPLTYVLNFFLFLFIFSAEIFALVLSKGKLIKIAERELRKIDKHLYLKGIIFYGDSIRLNDKGYIFEVSKENNSYFLDILEATTLRRIKRIPLKVERLIRVPVAVRDIKAGEIIAESDIRWTQKPFQGPLRNFPSPVGKVAKVPIKEGTEIKPSMVTTKKIAPGKRVKIIFVKGPLTIETYGKLLDYAKVGGEVRVKRGKKIFFGRLKDENTVIVKLY</sequence>
<keyword evidence="2" id="KW-0732">Signal</keyword>
<keyword evidence="3 4" id="KW-0574">Periplasm</keyword>
<dbReference type="NCBIfam" id="TIGR03170">
    <property type="entry name" value="flgA_cterm"/>
    <property type="match status" value="1"/>
</dbReference>
<keyword evidence="7" id="KW-0969">Cilium</keyword>
<evidence type="ECO:0000256" key="1">
    <source>
        <dbReference type="ARBA" id="ARBA00004418"/>
    </source>
</evidence>
<evidence type="ECO:0000313" key="8">
    <source>
        <dbReference type="Proteomes" id="UP000606463"/>
    </source>
</evidence>
<reference evidence="7" key="1">
    <citation type="journal article" date="2020" name="ISME J.">
        <title>Gammaproteobacteria mediating utilization of methyl-, sulfur- and petroleum organic compounds in deep ocean hydrothermal plumes.</title>
        <authorList>
            <person name="Zhou Z."/>
            <person name="Liu Y."/>
            <person name="Pan J."/>
            <person name="Cron B.R."/>
            <person name="Toner B.M."/>
            <person name="Anantharaman K."/>
            <person name="Breier J.A."/>
            <person name="Dick G.J."/>
            <person name="Li M."/>
        </authorList>
    </citation>
    <scope>NUCLEOTIDE SEQUENCE</scope>
    <source>
        <strain evidence="7">SZUA-1501</strain>
    </source>
</reference>
<keyword evidence="5" id="KW-1133">Transmembrane helix</keyword>
<keyword evidence="7" id="KW-0282">Flagellum</keyword>
<dbReference type="SMART" id="SM00858">
    <property type="entry name" value="SAF"/>
    <property type="match status" value="1"/>
</dbReference>
<comment type="function">
    <text evidence="4">Involved in the assembly process of the P-ring formation. It may associate with FlgF on the rod constituting a structure essential for the P-ring assembly or may act as a modulator protein for the P-ring assembly.</text>
</comment>
<dbReference type="Proteomes" id="UP000606463">
    <property type="component" value="Unassembled WGS sequence"/>
</dbReference>
<dbReference type="PANTHER" id="PTHR36307">
    <property type="entry name" value="FLAGELLA BASAL BODY P-RING FORMATION PROTEIN FLGA"/>
    <property type="match status" value="1"/>
</dbReference>
<dbReference type="Gene3D" id="2.30.30.760">
    <property type="match status" value="1"/>
</dbReference>
<dbReference type="Pfam" id="PF13144">
    <property type="entry name" value="ChapFlgA"/>
    <property type="match status" value="1"/>
</dbReference>
<keyword evidence="5" id="KW-0472">Membrane</keyword>
<organism evidence="7 8">
    <name type="scientific">Aquifex aeolicus</name>
    <dbReference type="NCBI Taxonomy" id="63363"/>
    <lineage>
        <taxon>Bacteria</taxon>
        <taxon>Pseudomonadati</taxon>
        <taxon>Aquificota</taxon>
        <taxon>Aquificia</taxon>
        <taxon>Aquificales</taxon>
        <taxon>Aquificaceae</taxon>
        <taxon>Aquifex</taxon>
    </lineage>
</organism>
<evidence type="ECO:0000256" key="5">
    <source>
        <dbReference type="SAM" id="Phobius"/>
    </source>
</evidence>
<dbReference type="GO" id="GO:0044780">
    <property type="term" value="P:bacterial-type flagellum assembly"/>
    <property type="evidence" value="ECO:0007669"/>
    <property type="project" value="InterPro"/>
</dbReference>
<accession>A0A9D1CG03</accession>
<evidence type="ECO:0000256" key="4">
    <source>
        <dbReference type="RuleBase" id="RU362063"/>
    </source>
</evidence>
<evidence type="ECO:0000256" key="2">
    <source>
        <dbReference type="ARBA" id="ARBA00022729"/>
    </source>
</evidence>
<evidence type="ECO:0000313" key="7">
    <source>
        <dbReference type="EMBL" id="HIP97988.1"/>
    </source>
</evidence>
<keyword evidence="5" id="KW-0812">Transmembrane</keyword>
<dbReference type="InterPro" id="IPR039246">
    <property type="entry name" value="Flagellar_FlgA"/>
</dbReference>
<dbReference type="AlphaFoldDB" id="A0A9D1CG03"/>
<name>A0A9D1CG03_AQUAO</name>
<comment type="subcellular location">
    <subcellularLocation>
        <location evidence="1 4">Periplasm</location>
    </subcellularLocation>
</comment>
<comment type="caution">
    <text evidence="7">The sequence shown here is derived from an EMBL/GenBank/DDBJ whole genome shotgun (WGS) entry which is preliminary data.</text>
</comment>
<dbReference type="InterPro" id="IPR036732">
    <property type="entry name" value="AFP_Neu5c_C_sf"/>
</dbReference>
<dbReference type="CDD" id="cd11614">
    <property type="entry name" value="SAF_CpaB_FlgA_like"/>
    <property type="match status" value="1"/>
</dbReference>
<dbReference type="GO" id="GO:0042597">
    <property type="term" value="C:periplasmic space"/>
    <property type="evidence" value="ECO:0007669"/>
    <property type="project" value="UniProtKB-SubCell"/>
</dbReference>
<feature type="transmembrane region" description="Helical" evidence="5">
    <location>
        <begin position="12"/>
        <end position="31"/>
    </location>
</feature>
<feature type="domain" description="SAF" evidence="6">
    <location>
        <begin position="104"/>
        <end position="162"/>
    </location>
</feature>
<comment type="similarity">
    <text evidence="4">Belongs to the FlgA family.</text>
</comment>
<dbReference type="PANTHER" id="PTHR36307:SF1">
    <property type="entry name" value="FLAGELLA BASAL BODY P-RING FORMATION PROTEIN FLGA"/>
    <property type="match status" value="1"/>
</dbReference>
<protein>
    <recommendedName>
        <fullName evidence="4">Flagella basal body P-ring formation protein FlgA</fullName>
    </recommendedName>
</protein>
<evidence type="ECO:0000259" key="6">
    <source>
        <dbReference type="SMART" id="SM00858"/>
    </source>
</evidence>
<dbReference type="InterPro" id="IPR013974">
    <property type="entry name" value="SAF"/>
</dbReference>
<evidence type="ECO:0000256" key="3">
    <source>
        <dbReference type="ARBA" id="ARBA00022764"/>
    </source>
</evidence>
<keyword evidence="7" id="KW-0966">Cell projection</keyword>
<proteinExistence type="inferred from homology"/>
<gene>
    <name evidence="7" type="primary">flgA</name>
    <name evidence="7" type="ORF">EYH37_01280</name>
</gene>
<keyword evidence="4" id="KW-1005">Bacterial flagellum biogenesis</keyword>
<dbReference type="EMBL" id="DQVE01000014">
    <property type="protein sequence ID" value="HIP97988.1"/>
    <property type="molecule type" value="Genomic_DNA"/>
</dbReference>
<dbReference type="Gene3D" id="3.90.1210.10">
    <property type="entry name" value="Antifreeze-like/N-acetylneuraminic acid synthase C-terminal domain"/>
    <property type="match status" value="1"/>
</dbReference>